<protein>
    <submittedName>
        <fullName evidence="2">Uncharacterized protein</fullName>
    </submittedName>
</protein>
<keyword evidence="3" id="KW-1185">Reference proteome</keyword>
<gene>
    <name evidence="2" type="ORF">ACJRO7_009756</name>
</gene>
<name>A0ABD3LAX4_EUCGL</name>
<evidence type="ECO:0000313" key="3">
    <source>
        <dbReference type="Proteomes" id="UP001634007"/>
    </source>
</evidence>
<proteinExistence type="predicted"/>
<accession>A0ABD3LAX4</accession>
<evidence type="ECO:0000313" key="2">
    <source>
        <dbReference type="EMBL" id="KAL3748572.1"/>
    </source>
</evidence>
<reference evidence="2 3" key="1">
    <citation type="submission" date="2024-11" db="EMBL/GenBank/DDBJ databases">
        <title>Chromosome-level genome assembly of Eucalyptus globulus Labill. provides insights into its genome evolution.</title>
        <authorList>
            <person name="Li X."/>
        </authorList>
    </citation>
    <scope>NUCLEOTIDE SEQUENCE [LARGE SCALE GENOMIC DNA]</scope>
    <source>
        <strain evidence="2">CL2024</strain>
        <tissue evidence="2">Fresh tender leaves</tissue>
    </source>
</reference>
<dbReference type="EMBL" id="JBJKBG010000002">
    <property type="protein sequence ID" value="KAL3748572.1"/>
    <property type="molecule type" value="Genomic_DNA"/>
</dbReference>
<dbReference type="Proteomes" id="UP001634007">
    <property type="component" value="Unassembled WGS sequence"/>
</dbReference>
<feature type="compositionally biased region" description="Basic residues" evidence="1">
    <location>
        <begin position="25"/>
        <end position="34"/>
    </location>
</feature>
<feature type="region of interest" description="Disordered" evidence="1">
    <location>
        <begin position="25"/>
        <end position="55"/>
    </location>
</feature>
<dbReference type="SUPFAM" id="SSF53756">
    <property type="entry name" value="UDP-Glycosyltransferase/glycogen phosphorylase"/>
    <property type="match status" value="1"/>
</dbReference>
<dbReference type="Gene3D" id="3.40.50.2000">
    <property type="entry name" value="Glycogen Phosphorylase B"/>
    <property type="match status" value="1"/>
</dbReference>
<dbReference type="AlphaFoldDB" id="A0ABD3LAX4"/>
<organism evidence="2 3">
    <name type="scientific">Eucalyptus globulus</name>
    <name type="common">Tasmanian blue gum</name>
    <dbReference type="NCBI Taxonomy" id="34317"/>
    <lineage>
        <taxon>Eukaryota</taxon>
        <taxon>Viridiplantae</taxon>
        <taxon>Streptophyta</taxon>
        <taxon>Embryophyta</taxon>
        <taxon>Tracheophyta</taxon>
        <taxon>Spermatophyta</taxon>
        <taxon>Magnoliopsida</taxon>
        <taxon>eudicotyledons</taxon>
        <taxon>Gunneridae</taxon>
        <taxon>Pentapetalae</taxon>
        <taxon>rosids</taxon>
        <taxon>malvids</taxon>
        <taxon>Myrtales</taxon>
        <taxon>Myrtaceae</taxon>
        <taxon>Myrtoideae</taxon>
        <taxon>Eucalypteae</taxon>
        <taxon>Eucalyptus</taxon>
    </lineage>
</organism>
<comment type="caution">
    <text evidence="2">The sequence shown here is derived from an EMBL/GenBank/DDBJ whole genome shotgun (WGS) entry which is preliminary data.</text>
</comment>
<evidence type="ECO:0000256" key="1">
    <source>
        <dbReference type="SAM" id="MobiDB-lite"/>
    </source>
</evidence>
<sequence length="111" mass="11911">MGIVTGMGSRGLPSLKEWRRLRTWGRGRKLPRQGRGREGHVPPSQGAAEEDAPDERVTCVVADETIGWAFDVAKSMGIKAAMFWPNAVPGLALTLSIPQLIEAGVIDVCGT</sequence>